<dbReference type="EC" id="1.1.1.103" evidence="3"/>
<dbReference type="Proteomes" id="UP000249913">
    <property type="component" value="Unassembled WGS sequence"/>
</dbReference>
<dbReference type="InterPro" id="IPR036291">
    <property type="entry name" value="NAD(P)-bd_dom_sf"/>
</dbReference>
<dbReference type="GO" id="GO:0008743">
    <property type="term" value="F:L-threonine 3-dehydrogenase activity"/>
    <property type="evidence" value="ECO:0007669"/>
    <property type="project" value="UniProtKB-EC"/>
</dbReference>
<feature type="domain" description="NAD-dependent epimerase/dehydratase" evidence="2">
    <location>
        <begin position="71"/>
        <end position="300"/>
    </location>
</feature>
<evidence type="ECO:0000256" key="1">
    <source>
        <dbReference type="ARBA" id="ARBA00007637"/>
    </source>
</evidence>
<sequence length="388" mass="44116">MTVISNIKRYKLLNQLIQLEFPFTEISAKCTCHIYKKALLYYNYYEMNIMSSCDGLWLYRRDKGDISMKKIMITGALGQIGTELVVKCREIYGTDNVLATDIREPEADSPVQNGPFEILDVTDRDRMFELVRDFEADSLMHMAALLSATAEKNPILAWDLNMGGLMNALEAARTYNLHFFTPSSIGAFGDSTPKVNTPQVTIQQPTTMYGVNKVAGELLCQYYFTRFGVDTRSVRFPGLISHVKEPGGGTTDYAVEIYFKAVREGHYTSFIDKGTYMDMMYMDDAIDAIIKLMEADDAKLETRNGYNLSAMSFDPEMVKEAIQEYYPDFKLEYDVDPIRQGIANSWPDSIDTSCSRGEWGFDPKYDLVSMTKLMLEAIEQKDTVKNNN</sequence>
<protein>
    <submittedName>
        <fullName evidence="3">L-threonine 3-dehydrogenase</fullName>
        <ecNumber evidence="3">1.1.1.103</ecNumber>
    </submittedName>
</protein>
<dbReference type="GO" id="GO:0006567">
    <property type="term" value="P:L-threonine catabolic process"/>
    <property type="evidence" value="ECO:0007669"/>
    <property type="project" value="TreeGrafter"/>
</dbReference>
<evidence type="ECO:0000259" key="2">
    <source>
        <dbReference type="Pfam" id="PF01370"/>
    </source>
</evidence>
<gene>
    <name evidence="3" type="ORF">NCTC7878_01177</name>
</gene>
<dbReference type="Gene3D" id="3.40.50.720">
    <property type="entry name" value="NAD(P)-binding Rossmann-like Domain"/>
    <property type="match status" value="1"/>
</dbReference>
<dbReference type="FunFam" id="3.40.50.720:FF:000077">
    <property type="entry name" value="L-threonine 3-dehydrogenase, mitochondrial"/>
    <property type="match status" value="1"/>
</dbReference>
<dbReference type="EMBL" id="UAUX01000006">
    <property type="protein sequence ID" value="SPZ97787.1"/>
    <property type="molecule type" value="Genomic_DNA"/>
</dbReference>
<dbReference type="Pfam" id="PF01370">
    <property type="entry name" value="Epimerase"/>
    <property type="match status" value="1"/>
</dbReference>
<accession>A0A2X2JUA8</accession>
<dbReference type="PANTHER" id="PTHR42687">
    <property type="entry name" value="L-THREONINE 3-DEHYDROGENASE"/>
    <property type="match status" value="1"/>
</dbReference>
<dbReference type="InterPro" id="IPR051225">
    <property type="entry name" value="NAD(P)_epim/dehydratase"/>
</dbReference>
<proteinExistence type="inferred from homology"/>
<dbReference type="AlphaFoldDB" id="A0A2X2JUA8"/>
<keyword evidence="3" id="KW-0560">Oxidoreductase</keyword>
<reference evidence="3 4" key="1">
    <citation type="submission" date="2018-06" db="EMBL/GenBank/DDBJ databases">
        <authorList>
            <consortium name="Pathogen Informatics"/>
            <person name="Doyle S."/>
        </authorList>
    </citation>
    <scope>NUCLEOTIDE SEQUENCE [LARGE SCALE GENOMIC DNA]</scope>
    <source>
        <strain evidence="3 4">NCTC7878</strain>
    </source>
</reference>
<evidence type="ECO:0000313" key="3">
    <source>
        <dbReference type="EMBL" id="SPZ97787.1"/>
    </source>
</evidence>
<organism evidence="3 4">
    <name type="scientific">Staphylococcus aureus</name>
    <dbReference type="NCBI Taxonomy" id="1280"/>
    <lineage>
        <taxon>Bacteria</taxon>
        <taxon>Bacillati</taxon>
        <taxon>Bacillota</taxon>
        <taxon>Bacilli</taxon>
        <taxon>Bacillales</taxon>
        <taxon>Staphylococcaceae</taxon>
        <taxon>Staphylococcus</taxon>
    </lineage>
</organism>
<dbReference type="SUPFAM" id="SSF51735">
    <property type="entry name" value="NAD(P)-binding Rossmann-fold domains"/>
    <property type="match status" value="1"/>
</dbReference>
<dbReference type="PANTHER" id="PTHR42687:SF1">
    <property type="entry name" value="L-THREONINE 3-DEHYDROGENASE, MITOCHONDRIAL"/>
    <property type="match status" value="1"/>
</dbReference>
<comment type="similarity">
    <text evidence="1">Belongs to the NAD(P)-dependent epimerase/dehydratase family.</text>
</comment>
<name>A0A2X2JUA8_STAAU</name>
<dbReference type="InterPro" id="IPR001509">
    <property type="entry name" value="Epimerase_deHydtase"/>
</dbReference>
<evidence type="ECO:0000313" key="4">
    <source>
        <dbReference type="Proteomes" id="UP000249913"/>
    </source>
</evidence>